<evidence type="ECO:0000313" key="4">
    <source>
        <dbReference type="Proteomes" id="UP001063166"/>
    </source>
</evidence>
<dbReference type="OrthoDB" id="3199698at2759"/>
<dbReference type="Pfam" id="PF18759">
    <property type="entry name" value="Plavaka"/>
    <property type="match status" value="1"/>
</dbReference>
<proteinExistence type="predicted"/>
<sequence>MPARTQQNFRPAAYPCTYPGCRKACRTSGGLRQHYDAVHVVPHALRFTQQDIGQRRVEPPQLGDHAEAYEKPLDPPIPAGSPAHSPPRSPRGVSGRTPSSAHTPQGATLPALNNNQEVVTKHPLIDGSRCDTDGYDLPPGSPPPPRPERDVDDYSPFSSRAEFELAEFLFVEEEMSAGKIDRLMHILAALYERPPPVSGHQELYGAIDSIEHGDIPWTSFSITFNGAVPDHAPPEWMTEKYEVWYRDPLQVLEQQIGNPDFNGRINYAPKRVTKDGKCRYKDLMSGQWAWRQADEIAKDGDCHGAMFAPIVLGSDKTTVSVATGQNDFYPLYASLGNVHNSVRRAHKNAVALIGFLAIPKTSREHAGKADFRKFRRQLFHTSLEHIFSSLKPHMTTPRVTRCGDGYFRHTANPDDLDTTAGRRSQKLTEALLEGCTLTELWDDYGIVGDLIPFTASFPRADIHELLAPDLLHQLIKGTFKDHLVEWITQYIKDNNSERRANEILADIDRRIAAAPSFPGLRHFHQGRGFKQWTGDDSKGLMKVYLAAIVGHVPDQMVQAVSAFLDFCYLVRRNVIDDDTLGEVDNALSRFHEH</sequence>
<dbReference type="InterPro" id="IPR013087">
    <property type="entry name" value="Znf_C2H2_type"/>
</dbReference>
<evidence type="ECO:0000259" key="2">
    <source>
        <dbReference type="PROSITE" id="PS00028"/>
    </source>
</evidence>
<reference evidence="3" key="1">
    <citation type="submission" date="2022-07" db="EMBL/GenBank/DDBJ databases">
        <title>The genome of Lyophyllum shimeji provides insight into the initial evolution of ectomycorrhizal fungal genome.</title>
        <authorList>
            <person name="Kobayashi Y."/>
            <person name="Shibata T."/>
            <person name="Hirakawa H."/>
            <person name="Shigenobu S."/>
            <person name="Nishiyama T."/>
            <person name="Yamada A."/>
            <person name="Hasebe M."/>
            <person name="Kawaguchi M."/>
        </authorList>
    </citation>
    <scope>NUCLEOTIDE SEQUENCE</scope>
    <source>
        <strain evidence="3">AT787</strain>
    </source>
</reference>
<dbReference type="EMBL" id="BRPK01000006">
    <property type="protein sequence ID" value="GLB39454.1"/>
    <property type="molecule type" value="Genomic_DNA"/>
</dbReference>
<dbReference type="AlphaFoldDB" id="A0A9P3PPZ2"/>
<protein>
    <recommendedName>
        <fullName evidence="2">C2H2-type domain-containing protein</fullName>
    </recommendedName>
</protein>
<feature type="compositionally biased region" description="Pro residues" evidence="1">
    <location>
        <begin position="74"/>
        <end position="89"/>
    </location>
</feature>
<feature type="domain" description="C2H2-type" evidence="2">
    <location>
        <begin position="16"/>
        <end position="39"/>
    </location>
</feature>
<accession>A0A9P3PPZ2</accession>
<keyword evidence="4" id="KW-1185">Reference proteome</keyword>
<evidence type="ECO:0000256" key="1">
    <source>
        <dbReference type="SAM" id="MobiDB-lite"/>
    </source>
</evidence>
<organism evidence="3 4">
    <name type="scientific">Lyophyllum shimeji</name>
    <name type="common">Hon-shimeji</name>
    <name type="synonym">Tricholoma shimeji</name>
    <dbReference type="NCBI Taxonomy" id="47721"/>
    <lineage>
        <taxon>Eukaryota</taxon>
        <taxon>Fungi</taxon>
        <taxon>Dikarya</taxon>
        <taxon>Basidiomycota</taxon>
        <taxon>Agaricomycotina</taxon>
        <taxon>Agaricomycetes</taxon>
        <taxon>Agaricomycetidae</taxon>
        <taxon>Agaricales</taxon>
        <taxon>Tricholomatineae</taxon>
        <taxon>Lyophyllaceae</taxon>
        <taxon>Lyophyllum</taxon>
    </lineage>
</organism>
<dbReference type="SMART" id="SM00355">
    <property type="entry name" value="ZnF_C2H2"/>
    <property type="match status" value="1"/>
</dbReference>
<evidence type="ECO:0000313" key="3">
    <source>
        <dbReference type="EMBL" id="GLB39454.1"/>
    </source>
</evidence>
<feature type="compositionally biased region" description="Polar residues" evidence="1">
    <location>
        <begin position="96"/>
        <end position="118"/>
    </location>
</feature>
<feature type="region of interest" description="Disordered" evidence="1">
    <location>
        <begin position="66"/>
        <end position="155"/>
    </location>
</feature>
<dbReference type="InterPro" id="IPR041078">
    <property type="entry name" value="Plavaka"/>
</dbReference>
<gene>
    <name evidence="3" type="ORF">LshimejAT787_0606160</name>
</gene>
<dbReference type="Proteomes" id="UP001063166">
    <property type="component" value="Unassembled WGS sequence"/>
</dbReference>
<dbReference type="PROSITE" id="PS00028">
    <property type="entry name" value="ZINC_FINGER_C2H2_1"/>
    <property type="match status" value="1"/>
</dbReference>
<name>A0A9P3PPZ2_LYOSH</name>
<comment type="caution">
    <text evidence="3">The sequence shown here is derived from an EMBL/GenBank/DDBJ whole genome shotgun (WGS) entry which is preliminary data.</text>
</comment>
<feature type="compositionally biased region" description="Basic and acidic residues" evidence="1">
    <location>
        <begin position="119"/>
        <end position="132"/>
    </location>
</feature>